<comment type="caution">
    <text evidence="1">The sequence shown here is derived from an EMBL/GenBank/DDBJ whole genome shotgun (WGS) entry which is preliminary data.</text>
</comment>
<organism evidence="1 2">
    <name type="scientific">Chryseobacterium indologenes</name>
    <name type="common">Flavobacterium indologenes</name>
    <dbReference type="NCBI Taxonomy" id="253"/>
    <lineage>
        <taxon>Bacteria</taxon>
        <taxon>Pseudomonadati</taxon>
        <taxon>Bacteroidota</taxon>
        <taxon>Flavobacteriia</taxon>
        <taxon>Flavobacteriales</taxon>
        <taxon>Weeksellaceae</taxon>
        <taxon>Chryseobacterium group</taxon>
        <taxon>Chryseobacterium</taxon>
    </lineage>
</organism>
<name>A0A0N0ZXW1_CHRID</name>
<protein>
    <recommendedName>
        <fullName evidence="3">TonB-dependent receptor</fullName>
    </recommendedName>
</protein>
<evidence type="ECO:0008006" key="3">
    <source>
        <dbReference type="Google" id="ProtNLM"/>
    </source>
</evidence>
<dbReference type="PATRIC" id="fig|253.9.peg.525"/>
<proteinExistence type="predicted"/>
<dbReference type="OrthoDB" id="9768177at2"/>
<reference evidence="2" key="2">
    <citation type="submission" date="2015-09" db="EMBL/GenBank/DDBJ databases">
        <title>Draft genome sequence of a multidrug-resistant Chryseobacterium indologenes isolate from Malaysia.</title>
        <authorList>
            <person name="Yu C.Y."/>
            <person name="Ang G.Y."/>
            <person name="Chan K.-G."/>
        </authorList>
    </citation>
    <scope>NUCLEOTIDE SEQUENCE [LARGE SCALE GENOMIC DNA]</scope>
    <source>
        <strain evidence="2">CI_885</strain>
    </source>
</reference>
<evidence type="ECO:0000313" key="1">
    <source>
        <dbReference type="EMBL" id="KPE52875.1"/>
    </source>
</evidence>
<dbReference type="AlphaFoldDB" id="A0A0N0ZXW1"/>
<dbReference type="Proteomes" id="UP000037953">
    <property type="component" value="Unassembled WGS sequence"/>
</dbReference>
<accession>A0A0N0ZXW1</accession>
<gene>
    <name evidence="1" type="ORF">AOB46_02475</name>
</gene>
<reference evidence="1 2" key="1">
    <citation type="journal article" date="2015" name="Genom Data">
        <title>Draft genome sequence of a multidrug-resistant Chryseobacterium indologenes isolate from Malaysia.</title>
        <authorList>
            <person name="Yu C.Y."/>
            <person name="Ang G.Y."/>
            <person name="Cheng H.J."/>
            <person name="Cheong Y.M."/>
            <person name="Yin W.F."/>
            <person name="Chan K.G."/>
        </authorList>
    </citation>
    <scope>NUCLEOTIDE SEQUENCE [LARGE SCALE GENOMIC DNA]</scope>
    <source>
        <strain evidence="1 2">CI_885</strain>
    </source>
</reference>
<dbReference type="EMBL" id="LJOD01000001">
    <property type="protein sequence ID" value="KPE52875.1"/>
    <property type="molecule type" value="Genomic_DNA"/>
</dbReference>
<sequence length="921" mass="107054">MKKIYLTLLPLAANFLFSQNTYYSGTFLDLKDNPKNFLKVYNKNNGVYELTDERGFTIIEAKENDTLTWNNGKSRLIVGRTQELKKILEDHIARENVRKITSGAYDSLVTKEFKDEFSLENSKGFTHGDYNSGYSSYKVRRIKKTGENSYEIKSQPEKYLVFNGSFTTSFDIKQRNSIPETQDRYVQGRSESGQLIWKGPETGEMFSFGPDISSLGYDHQPYPYDVNGRLIPLTNRMSPAKAYRNDIFKTVAGYNNQLRLSGTLKREYYDKLRLSVDLGQQKDMMYFADQYNISNSFKTKLYADILKFSLNFGFNYDNNKAVNSNRIGLYNRVYQNSLLTPVSFSNVQNSLLPDGTQRSYSRLADNPYFLLDQNSKYNYRDQRRQFSFDLSRNWNKWKLNISQTYENDVFQNTDLYKPSTYGFVNGIYNSREQKNRLYYSNVQGFYSLGDYNHKSVLSFNFILNNRETDVYNSLTQTKYTYQRTSQDYILNYKFDYEGYRGFRTGFNVGNAFYISNTSAQNNYWLPKLNAYLFFDEIFNWYDTSFKILGSYTRLSSEPEITKSYTSYATTRLNAQDAYQYFPVLEAETFRTISNINSREGKIGLIYTTGRHLNFEAEYFNRKITDDVFPVFENNRLQLKNVADHTYNGFEVSAEYNNLYFSSDFRMTNKASFFKYKDIVNSVKPGYNGLAVSGFRDIYKTLSEGEVLGAVKGSYFERNAAGELIIDEFGYPKKAAGLKIISDPTPDFVMKFNHNLNYKMLTLDINWEWKKGGQIWNGTQAVMDYYGRSQSSGEDRNIKNYVFQGVNAGGNVNQIPVDFYDPGQNVSKNRWTRYGYLGVAEDYVQKADYIRINNISLTGKFDVGRFKRGLGVTLYVNNILLWQANKGADPNQNFYDLDNGRGLDFFNLPSYKTFGCMVSFQF</sequence>
<dbReference type="RefSeq" id="WP_062696447.1">
    <property type="nucleotide sequence ID" value="NZ_LJOD01000001.1"/>
</dbReference>
<evidence type="ECO:0000313" key="2">
    <source>
        <dbReference type="Proteomes" id="UP000037953"/>
    </source>
</evidence>